<reference evidence="7 8" key="1">
    <citation type="journal article" date="2024" name="IMA Fungus">
        <title>IMA Genome - F19 : A genome assembly and annotation guide to empower mycologists, including annotated draft genome sequences of Ceratocystis pirilliformis, Diaporthe australafricana, Fusarium ophioides, Paecilomyces lecythidis, and Sporothrix stenoceras.</title>
        <authorList>
            <person name="Aylward J."/>
            <person name="Wilson A.M."/>
            <person name="Visagie C.M."/>
            <person name="Spraker J."/>
            <person name="Barnes I."/>
            <person name="Buitendag C."/>
            <person name="Ceriani C."/>
            <person name="Del Mar Angel L."/>
            <person name="du Plessis D."/>
            <person name="Fuchs T."/>
            <person name="Gasser K."/>
            <person name="Kramer D."/>
            <person name="Li W."/>
            <person name="Munsamy K."/>
            <person name="Piso A."/>
            <person name="Price J.L."/>
            <person name="Sonnekus B."/>
            <person name="Thomas C."/>
            <person name="van der Nest A."/>
            <person name="van Dijk A."/>
            <person name="van Heerden A."/>
            <person name="van Vuuren N."/>
            <person name="Yilmaz N."/>
            <person name="Duong T.A."/>
            <person name="van der Merwe N.A."/>
            <person name="Wingfield M.J."/>
            <person name="Wingfield B.D."/>
        </authorList>
    </citation>
    <scope>NUCLEOTIDE SEQUENCE [LARGE SCALE GENOMIC DNA]</scope>
    <source>
        <strain evidence="7 8">CMW 18167</strain>
    </source>
</reference>
<dbReference type="Pfam" id="PF01428">
    <property type="entry name" value="zf-AN1"/>
    <property type="match status" value="2"/>
</dbReference>
<proteinExistence type="predicted"/>
<sequence>MSPITVTTRRTPSDSDLKKPESFSQIPDHDLEAIGRNCQFEYCHQLDFLPFRCESCRGTFCLEHRTETSHKCSHAGEWARRRQAANAASTNSFPSEKPTIYNSIQCSHPSCKTLIDTAKNPAVHCQNCNRKYCLKHRLREEHDCSKLIPLGARPGHGGPTPNETIKSMFSRIRTWGNNATSIGANGKPKPTSAASRMVQVNTMKKTAKGDASIPADKRIYLHVVGTSTTQRPDPPASNLFFDTRWKVGRVLDDAARRLGVENLNNRADSEEAKLRIFHIESGEFLEFSDGVGAGKLKSGDTIVLMRGAGVMLGK</sequence>
<evidence type="ECO:0000256" key="4">
    <source>
        <dbReference type="PROSITE-ProRule" id="PRU00449"/>
    </source>
</evidence>
<protein>
    <recommendedName>
        <fullName evidence="6">AN1-type domain-containing protein</fullName>
    </recommendedName>
</protein>
<feature type="region of interest" description="Disordered" evidence="5">
    <location>
        <begin position="1"/>
        <end position="24"/>
    </location>
</feature>
<dbReference type="InterPro" id="IPR057358">
    <property type="entry name" value="UBL_ZFAND1-like"/>
</dbReference>
<dbReference type="Proteomes" id="UP001583193">
    <property type="component" value="Unassembled WGS sequence"/>
</dbReference>
<dbReference type="SUPFAM" id="SSF118310">
    <property type="entry name" value="AN1-like Zinc finger"/>
    <property type="match status" value="2"/>
</dbReference>
<evidence type="ECO:0000256" key="5">
    <source>
        <dbReference type="SAM" id="MobiDB-lite"/>
    </source>
</evidence>
<evidence type="ECO:0000256" key="2">
    <source>
        <dbReference type="ARBA" id="ARBA00022771"/>
    </source>
</evidence>
<dbReference type="InterPro" id="IPR000058">
    <property type="entry name" value="Znf_AN1"/>
</dbReference>
<dbReference type="SMART" id="SM00154">
    <property type="entry name" value="ZnF_AN1"/>
    <property type="match status" value="2"/>
</dbReference>
<accession>A0ABR3WPN5</accession>
<dbReference type="PROSITE" id="PS51039">
    <property type="entry name" value="ZF_AN1"/>
    <property type="match status" value="2"/>
</dbReference>
<gene>
    <name evidence="7" type="ORF">Plec18167_009441</name>
</gene>
<dbReference type="Pfam" id="PF25327">
    <property type="entry name" value="UBL_ZFAND1"/>
    <property type="match status" value="1"/>
</dbReference>
<feature type="domain" description="AN1-type" evidence="6">
    <location>
        <begin position="100"/>
        <end position="152"/>
    </location>
</feature>
<dbReference type="EMBL" id="JAVDPF010000061">
    <property type="protein sequence ID" value="KAL1865395.1"/>
    <property type="molecule type" value="Genomic_DNA"/>
</dbReference>
<feature type="compositionally biased region" description="Polar residues" evidence="5">
    <location>
        <begin position="1"/>
        <end position="10"/>
    </location>
</feature>
<organism evidence="7 8">
    <name type="scientific">Paecilomyces lecythidis</name>
    <dbReference type="NCBI Taxonomy" id="3004212"/>
    <lineage>
        <taxon>Eukaryota</taxon>
        <taxon>Fungi</taxon>
        <taxon>Dikarya</taxon>
        <taxon>Ascomycota</taxon>
        <taxon>Pezizomycotina</taxon>
        <taxon>Eurotiomycetes</taxon>
        <taxon>Eurotiomycetidae</taxon>
        <taxon>Eurotiales</taxon>
        <taxon>Thermoascaceae</taxon>
        <taxon>Paecilomyces</taxon>
    </lineage>
</organism>
<keyword evidence="8" id="KW-1185">Reference proteome</keyword>
<dbReference type="PANTHER" id="PTHR14677:SF40">
    <property type="entry name" value="CDC48-ASSOCIATED UBIQUITIN-LIKE_ZINC FINGER PROTEIN 1"/>
    <property type="match status" value="1"/>
</dbReference>
<name>A0ABR3WPN5_9EURO</name>
<dbReference type="Gene3D" id="4.10.1110.10">
    <property type="entry name" value="AN1-like Zinc finger"/>
    <property type="match status" value="2"/>
</dbReference>
<keyword evidence="3" id="KW-0862">Zinc</keyword>
<keyword evidence="2 4" id="KW-0863">Zinc-finger</keyword>
<evidence type="ECO:0000259" key="6">
    <source>
        <dbReference type="PROSITE" id="PS51039"/>
    </source>
</evidence>
<evidence type="ECO:0000256" key="1">
    <source>
        <dbReference type="ARBA" id="ARBA00022723"/>
    </source>
</evidence>
<dbReference type="InterPro" id="IPR035896">
    <property type="entry name" value="AN1-like_Znf"/>
</dbReference>
<evidence type="ECO:0000313" key="8">
    <source>
        <dbReference type="Proteomes" id="UP001583193"/>
    </source>
</evidence>
<feature type="compositionally biased region" description="Basic and acidic residues" evidence="5">
    <location>
        <begin position="11"/>
        <end position="24"/>
    </location>
</feature>
<evidence type="ECO:0000256" key="3">
    <source>
        <dbReference type="ARBA" id="ARBA00022833"/>
    </source>
</evidence>
<feature type="domain" description="AN1-type" evidence="6">
    <location>
        <begin position="32"/>
        <end position="80"/>
    </location>
</feature>
<evidence type="ECO:0000313" key="7">
    <source>
        <dbReference type="EMBL" id="KAL1865395.1"/>
    </source>
</evidence>
<comment type="caution">
    <text evidence="7">The sequence shown here is derived from an EMBL/GenBank/DDBJ whole genome shotgun (WGS) entry which is preliminary data.</text>
</comment>
<keyword evidence="1" id="KW-0479">Metal-binding</keyword>
<dbReference type="PANTHER" id="PTHR14677">
    <property type="entry name" value="ARSENITE INDUCUBLE RNA ASSOCIATED PROTEIN AIP-1-RELATED"/>
    <property type="match status" value="1"/>
</dbReference>